<dbReference type="AlphaFoldDB" id="A0A194S412"/>
<comment type="catalytic activity">
    <reaction evidence="1">
        <text>a monocarboxylic acid amide + H2O = a monocarboxylate + NH4(+)</text>
        <dbReference type="Rhea" id="RHEA:12020"/>
        <dbReference type="ChEBI" id="CHEBI:15377"/>
        <dbReference type="ChEBI" id="CHEBI:28938"/>
        <dbReference type="ChEBI" id="CHEBI:35757"/>
        <dbReference type="ChEBI" id="CHEBI:83628"/>
        <dbReference type="EC" id="3.5.1.4"/>
    </reaction>
</comment>
<dbReference type="Gene3D" id="3.90.1300.10">
    <property type="entry name" value="Amidase signature (AS) domain"/>
    <property type="match status" value="1"/>
</dbReference>
<feature type="binding site" evidence="6">
    <location>
        <begin position="142"/>
        <end position="145"/>
    </location>
    <ligand>
        <name>substrate</name>
    </ligand>
</feature>
<dbReference type="GeneID" id="28973200"/>
<proteinExistence type="inferred from homology"/>
<dbReference type="SUPFAM" id="SSF75304">
    <property type="entry name" value="Amidase signature (AS) enzymes"/>
    <property type="match status" value="1"/>
</dbReference>
<dbReference type="RefSeq" id="XP_018271299.1">
    <property type="nucleotide sequence ID" value="XM_018412751.1"/>
</dbReference>
<feature type="binding site" evidence="6">
    <location>
        <position position="95"/>
    </location>
    <ligand>
        <name>substrate</name>
    </ligand>
</feature>
<keyword evidence="9" id="KW-1185">Reference proteome</keyword>
<comment type="similarity">
    <text evidence="2">Belongs to the amidase family.</text>
</comment>
<evidence type="ECO:0000256" key="6">
    <source>
        <dbReference type="PIRSR" id="PIRSR001221-2"/>
    </source>
</evidence>
<dbReference type="PIRSF" id="PIRSF001221">
    <property type="entry name" value="Amidase_fungi"/>
    <property type="match status" value="1"/>
</dbReference>
<protein>
    <recommendedName>
        <fullName evidence="3">amidase</fullName>
        <ecNumber evidence="3">3.5.1.4</ecNumber>
    </recommendedName>
</protein>
<dbReference type="GO" id="GO:0017064">
    <property type="term" value="F:fatty acid amide hydrolase activity"/>
    <property type="evidence" value="ECO:0007669"/>
    <property type="project" value="TreeGrafter"/>
</dbReference>
<accession>A0A194S412</accession>
<evidence type="ECO:0000259" key="7">
    <source>
        <dbReference type="Pfam" id="PF01425"/>
    </source>
</evidence>
<evidence type="ECO:0000256" key="1">
    <source>
        <dbReference type="ARBA" id="ARBA00001311"/>
    </source>
</evidence>
<evidence type="ECO:0000256" key="4">
    <source>
        <dbReference type="ARBA" id="ARBA00022801"/>
    </source>
</evidence>
<sequence>MHERCNLLTEVLFNDAVKAALDLDAHYDKTGELVGPLHGVPVSIKDQVDIAGGHDSTMGLTHMINRPAPADATLIRIIRDAGGIPFVKTNVPQTMLSFECSNPLFGRSGNPHNPERITGGSSGGEGGLLGGDGSVIGIGSDIGGSLRIPAHFSGCYSIKPCAGRISSTGCRTFNAGFSAIRTSMGPMARSVSDLELMLRVQLDAAPTLAATEDVLPIPYRDVKLEKKNKLRFGFFTQDKFCRTSPACERAVRETVEALRREGHECVEFEPPSAVEAMELFVALTSAGRYETLLSHLEGDPLESSLFLATIGPKLPWFVRSALAWLVDNVVGDIQFGRLLRASKGRSVKEMQEWQYRRDQYVDATRKLLWSHHAFDAVLCPPQATPALKHGETSYLSPLALATIQWNVVDSTVGLVPVTRVDPILDTVDEAFLRRLEQEPGSSLVEKRVYGSGGVYDALDMAGLPVGVQVVGRKYDEERVIELMKVVDAALGPRGFAPGDFAAREREREKVY</sequence>
<evidence type="ECO:0000256" key="2">
    <source>
        <dbReference type="ARBA" id="ARBA00009199"/>
    </source>
</evidence>
<evidence type="ECO:0000256" key="3">
    <source>
        <dbReference type="ARBA" id="ARBA00012922"/>
    </source>
</evidence>
<evidence type="ECO:0000313" key="9">
    <source>
        <dbReference type="Proteomes" id="UP000053890"/>
    </source>
</evidence>
<feature type="active site" description="Charge relay system" evidence="5">
    <location>
        <position position="45"/>
    </location>
</feature>
<evidence type="ECO:0000313" key="8">
    <source>
        <dbReference type="EMBL" id="KPV75250.1"/>
    </source>
</evidence>
<dbReference type="Pfam" id="PF01425">
    <property type="entry name" value="Amidase"/>
    <property type="match status" value="1"/>
</dbReference>
<dbReference type="OMA" id="LAWQEEL"/>
<dbReference type="InterPro" id="IPR036928">
    <property type="entry name" value="AS_sf"/>
</dbReference>
<gene>
    <name evidence="8" type="ORF">RHOBADRAFT_26559</name>
</gene>
<keyword evidence="4" id="KW-0378">Hydrolase</keyword>
<dbReference type="Proteomes" id="UP000053890">
    <property type="component" value="Unassembled WGS sequence"/>
</dbReference>
<name>A0A194S412_RHOGW</name>
<feature type="binding site" evidence="6">
    <location>
        <position position="121"/>
    </location>
    <ligand>
        <name>substrate</name>
    </ligand>
</feature>
<feature type="domain" description="Amidase" evidence="7">
    <location>
        <begin position="2"/>
        <end position="479"/>
    </location>
</feature>
<dbReference type="FunFam" id="3.90.1300.10:FF:000003">
    <property type="entry name" value="Amidase signature enzyme"/>
    <property type="match status" value="1"/>
</dbReference>
<dbReference type="PANTHER" id="PTHR45847:SF6">
    <property type="entry name" value="FATTY ACID AMIDE HYDROLASE"/>
    <property type="match status" value="1"/>
</dbReference>
<organism evidence="8 9">
    <name type="scientific">Rhodotorula graminis (strain WP1)</name>
    <dbReference type="NCBI Taxonomy" id="578459"/>
    <lineage>
        <taxon>Eukaryota</taxon>
        <taxon>Fungi</taxon>
        <taxon>Dikarya</taxon>
        <taxon>Basidiomycota</taxon>
        <taxon>Pucciniomycotina</taxon>
        <taxon>Microbotryomycetes</taxon>
        <taxon>Sporidiobolales</taxon>
        <taxon>Sporidiobolaceae</taxon>
        <taxon>Rhodotorula</taxon>
    </lineage>
</organism>
<dbReference type="OrthoDB" id="6428749at2759"/>
<dbReference type="GO" id="GO:0009062">
    <property type="term" value="P:fatty acid catabolic process"/>
    <property type="evidence" value="ECO:0007669"/>
    <property type="project" value="TreeGrafter"/>
</dbReference>
<dbReference type="EMBL" id="KQ474078">
    <property type="protein sequence ID" value="KPV75250.1"/>
    <property type="molecule type" value="Genomic_DNA"/>
</dbReference>
<dbReference type="PANTHER" id="PTHR45847">
    <property type="entry name" value="FATTY ACID AMIDE HYDROLASE"/>
    <property type="match status" value="1"/>
</dbReference>
<evidence type="ECO:0000256" key="5">
    <source>
        <dbReference type="PIRSR" id="PIRSR001221-1"/>
    </source>
</evidence>
<dbReference type="GO" id="GO:0004040">
    <property type="term" value="F:amidase activity"/>
    <property type="evidence" value="ECO:0007669"/>
    <property type="project" value="UniProtKB-EC"/>
</dbReference>
<dbReference type="InterPro" id="IPR052096">
    <property type="entry name" value="Endocannabinoid_amidase"/>
</dbReference>
<feature type="active site" description="Acyl-ester intermediate" evidence="5">
    <location>
        <position position="145"/>
    </location>
</feature>
<dbReference type="PROSITE" id="PS00571">
    <property type="entry name" value="AMIDASES"/>
    <property type="match status" value="1"/>
</dbReference>
<dbReference type="InterPro" id="IPR023631">
    <property type="entry name" value="Amidase_dom"/>
</dbReference>
<dbReference type="STRING" id="578459.A0A194S412"/>
<dbReference type="EC" id="3.5.1.4" evidence="3"/>
<feature type="active site" description="Charge relay system" evidence="5">
    <location>
        <position position="121"/>
    </location>
</feature>
<dbReference type="InterPro" id="IPR020556">
    <property type="entry name" value="Amidase_CS"/>
</dbReference>
<reference evidence="8 9" key="1">
    <citation type="journal article" date="2015" name="Front. Microbiol.">
        <title>Genome sequence of the plant growth promoting endophytic yeast Rhodotorula graminis WP1.</title>
        <authorList>
            <person name="Firrincieli A."/>
            <person name="Otillar R."/>
            <person name="Salamov A."/>
            <person name="Schmutz J."/>
            <person name="Khan Z."/>
            <person name="Redman R.S."/>
            <person name="Fleck N.D."/>
            <person name="Lindquist E."/>
            <person name="Grigoriev I.V."/>
            <person name="Doty S.L."/>
        </authorList>
    </citation>
    <scope>NUCLEOTIDE SEQUENCE [LARGE SCALE GENOMIC DNA]</scope>
    <source>
        <strain evidence="8 9">WP1</strain>
    </source>
</reference>